<feature type="domain" description="BD-FAE-like" evidence="1">
    <location>
        <begin position="45"/>
        <end position="265"/>
    </location>
</feature>
<gene>
    <name evidence="2" type="ORF">GM661_01055</name>
</gene>
<evidence type="ECO:0000313" key="2">
    <source>
        <dbReference type="EMBL" id="QTL96659.1"/>
    </source>
</evidence>
<dbReference type="AlphaFoldDB" id="A0A8A7KBE0"/>
<protein>
    <recommendedName>
        <fullName evidence="1">BD-FAE-like domain-containing protein</fullName>
    </recommendedName>
</protein>
<dbReference type="Pfam" id="PF20434">
    <property type="entry name" value="BD-FAE"/>
    <property type="match status" value="1"/>
</dbReference>
<evidence type="ECO:0000259" key="1">
    <source>
        <dbReference type="Pfam" id="PF20434"/>
    </source>
</evidence>
<dbReference type="PANTHER" id="PTHR43265:SF1">
    <property type="entry name" value="ESTERASE ESTD"/>
    <property type="match status" value="1"/>
</dbReference>
<accession>A0A8A7KBE0</accession>
<dbReference type="InterPro" id="IPR053145">
    <property type="entry name" value="AB_hydrolase_Est10"/>
</dbReference>
<proteinExistence type="predicted"/>
<reference evidence="2" key="1">
    <citation type="submission" date="2019-12" db="EMBL/GenBank/DDBJ databases">
        <authorList>
            <person name="zhang j."/>
            <person name="sun C.M."/>
        </authorList>
    </citation>
    <scope>NUCLEOTIDE SEQUENCE</scope>
    <source>
        <strain evidence="2">NS-1</strain>
    </source>
</reference>
<dbReference type="InterPro" id="IPR029058">
    <property type="entry name" value="AB_hydrolase_fold"/>
</dbReference>
<dbReference type="PANTHER" id="PTHR43265">
    <property type="entry name" value="ESTERASE ESTD"/>
    <property type="match status" value="1"/>
</dbReference>
<dbReference type="EMBL" id="CP046640">
    <property type="protein sequence ID" value="QTL96659.1"/>
    <property type="molecule type" value="Genomic_DNA"/>
</dbReference>
<evidence type="ECO:0000313" key="3">
    <source>
        <dbReference type="Proteomes" id="UP000665020"/>
    </source>
</evidence>
<keyword evidence="3" id="KW-1185">Reference proteome</keyword>
<name>A0A8A7KBE0_9FIRM</name>
<dbReference type="SUPFAM" id="SSF53474">
    <property type="entry name" value="alpha/beta-Hydrolases"/>
    <property type="match status" value="1"/>
</dbReference>
<dbReference type="InterPro" id="IPR049492">
    <property type="entry name" value="BD-FAE-like_dom"/>
</dbReference>
<dbReference type="GO" id="GO:0052689">
    <property type="term" value="F:carboxylic ester hydrolase activity"/>
    <property type="evidence" value="ECO:0007669"/>
    <property type="project" value="TreeGrafter"/>
</dbReference>
<dbReference type="Gene3D" id="3.40.50.1820">
    <property type="entry name" value="alpha/beta hydrolase"/>
    <property type="match status" value="1"/>
</dbReference>
<organism evidence="2 3">
    <name type="scientific">Iocasia fonsfrigidae</name>
    <dbReference type="NCBI Taxonomy" id="2682810"/>
    <lineage>
        <taxon>Bacteria</taxon>
        <taxon>Bacillati</taxon>
        <taxon>Bacillota</taxon>
        <taxon>Clostridia</taxon>
        <taxon>Halanaerobiales</taxon>
        <taxon>Halanaerobiaceae</taxon>
        <taxon>Iocasia</taxon>
    </lineage>
</organism>
<sequence length="307" mass="35016">MKRLVLFGLLISIVLMVIFCSTGNVSSTMEKGDISNSRGEHLEYYLGKKSDKELSNKLLVMIQGSGRESIRESFGMGAEGATLGYDVLYMEKYAFDNEEMYNKTNCRERRIGDIELVINHVINNVYDNNLKEVLILANSEGGSIAPEIAYDIEGVTHMIIMGAGGYSQAKEFETLVNKEINDDQERTFGKAGIKDLQELNAKFREITSNPTYDKFWLGHTYKYWNTFLNYKPDIYLDKLDIPVLYIIGKEDNSVPYQSVESLANKFSDRNNFAFKIISGLDHSFTDKSGKNKLKEVIERIILPWLKK</sequence>
<dbReference type="RefSeq" id="WP_230868372.1">
    <property type="nucleotide sequence ID" value="NZ_CP046640.1"/>
</dbReference>
<dbReference type="Proteomes" id="UP000665020">
    <property type="component" value="Chromosome"/>
</dbReference>
<dbReference type="KEGG" id="ifn:GM661_01055"/>